<evidence type="ECO:0000256" key="1">
    <source>
        <dbReference type="ARBA" id="ARBA00004141"/>
    </source>
</evidence>
<dbReference type="EMBL" id="KP843202">
    <property type="protein sequence ID" value="ALD51340.1"/>
    <property type="molecule type" value="mRNA"/>
</dbReference>
<keyword evidence="3" id="KW-0813">Transport</keyword>
<dbReference type="PANTHER" id="PTHR18966">
    <property type="entry name" value="IONOTROPIC GLUTAMATE RECEPTOR"/>
    <property type="match status" value="1"/>
</dbReference>
<comment type="subcellular location">
    <subcellularLocation>
        <location evidence="1">Membrane</location>
        <topology evidence="1">Multi-pass membrane protein</topology>
    </subcellularLocation>
</comment>
<keyword evidence="8 15" id="KW-0675">Receptor</keyword>
<name>A0A0M5K5N8_LOCMI</name>
<evidence type="ECO:0000256" key="2">
    <source>
        <dbReference type="ARBA" id="ARBA00008685"/>
    </source>
</evidence>
<dbReference type="SUPFAM" id="SSF53850">
    <property type="entry name" value="Periplasmic binding protein-like II"/>
    <property type="match status" value="1"/>
</dbReference>
<dbReference type="SMART" id="SM00918">
    <property type="entry name" value="Lig_chan-Glu_bd"/>
    <property type="match status" value="1"/>
</dbReference>
<dbReference type="InterPro" id="IPR015683">
    <property type="entry name" value="Ionotropic_Glu_rcpt"/>
</dbReference>
<sequence>MRQEGLSGDIVFDEEGRRVGFSLEVLELTATGFRRVALWTPEQRFVSSKTETQKLEEKHSILQGRHLIVSSRIGAPYLMEKQPTTPPRVGNDRYEGYSLDLITQISEILNFTFEFKLAPDGKYGAIDEKTGTWNGLVGELIAGFRDPRLSHIRDTLRLGFNTRNAIAYIQESDFKCSNVCIAYETMFQRADLAICDLTITQERQSAVDFTMPFMNLGISILYSKSEKADPNLFSFLDPFTVDVWIYMATAYLGVSLTFFALARLVILAALFQFYLKKQIYA</sequence>
<dbReference type="FunFam" id="3.40.190.10:FF:000210">
    <property type="entry name" value="Glutamate receptor ionotropic, kainate 1"/>
    <property type="match status" value="1"/>
</dbReference>
<evidence type="ECO:0000256" key="6">
    <source>
        <dbReference type="ARBA" id="ARBA00023065"/>
    </source>
</evidence>
<accession>A0A0M5K5N8</accession>
<reference evidence="15" key="1">
    <citation type="journal article" date="2015" name="Cell. Mol. Life Sci.">
        <title>Identification and functional analysis of olfactory receptor family reveal unusual characteristics of the olfactory system in the migratory locust.</title>
        <authorList>
            <person name="Wang Z."/>
            <person name="Yang P."/>
            <person name="Chen D."/>
            <person name="Jiang F."/>
            <person name="Li Y."/>
            <person name="Wang X."/>
            <person name="Kang L."/>
        </authorList>
    </citation>
    <scope>NUCLEOTIDE SEQUENCE</scope>
</reference>
<dbReference type="Gene3D" id="3.40.190.10">
    <property type="entry name" value="Periplasmic binding protein-like II"/>
    <property type="match status" value="1"/>
</dbReference>
<dbReference type="Gene3D" id="1.10.287.70">
    <property type="match status" value="1"/>
</dbReference>
<evidence type="ECO:0000256" key="9">
    <source>
        <dbReference type="ARBA" id="ARBA00023180"/>
    </source>
</evidence>
<dbReference type="AlphaFoldDB" id="A0A0M5K5N8"/>
<feature type="transmembrane region" description="Helical" evidence="12">
    <location>
        <begin position="243"/>
        <end position="275"/>
    </location>
</feature>
<dbReference type="GO" id="GO:0015276">
    <property type="term" value="F:ligand-gated monoatomic ion channel activity"/>
    <property type="evidence" value="ECO:0007669"/>
    <property type="project" value="InterPro"/>
</dbReference>
<dbReference type="Gene3D" id="3.40.50.2300">
    <property type="match status" value="2"/>
</dbReference>
<dbReference type="GO" id="GO:0016020">
    <property type="term" value="C:membrane"/>
    <property type="evidence" value="ECO:0007669"/>
    <property type="project" value="UniProtKB-SubCell"/>
</dbReference>
<dbReference type="InterPro" id="IPR001320">
    <property type="entry name" value="Iontro_rcpt_C"/>
</dbReference>
<dbReference type="SMART" id="SM00079">
    <property type="entry name" value="PBPe"/>
    <property type="match status" value="1"/>
</dbReference>
<dbReference type="Pfam" id="PF10613">
    <property type="entry name" value="Lig_chan-Glu_bd"/>
    <property type="match status" value="2"/>
</dbReference>
<evidence type="ECO:0000256" key="11">
    <source>
        <dbReference type="ARBA" id="ARBA00023303"/>
    </source>
</evidence>
<organism evidence="15">
    <name type="scientific">Locusta migratoria</name>
    <name type="common">Migratory locust</name>
    <dbReference type="NCBI Taxonomy" id="7004"/>
    <lineage>
        <taxon>Eukaryota</taxon>
        <taxon>Metazoa</taxon>
        <taxon>Ecdysozoa</taxon>
        <taxon>Arthropoda</taxon>
        <taxon>Hexapoda</taxon>
        <taxon>Insecta</taxon>
        <taxon>Pterygota</taxon>
        <taxon>Neoptera</taxon>
        <taxon>Polyneoptera</taxon>
        <taxon>Orthoptera</taxon>
        <taxon>Caelifera</taxon>
        <taxon>Acrididea</taxon>
        <taxon>Acridomorpha</taxon>
        <taxon>Acridoidea</taxon>
        <taxon>Acrididae</taxon>
        <taxon>Oedipodinae</taxon>
        <taxon>Locusta</taxon>
    </lineage>
</organism>
<feature type="domain" description="Ionotropic glutamate receptor L-glutamate and glycine-binding" evidence="14">
    <location>
        <begin position="76"/>
        <end position="142"/>
    </location>
</feature>
<evidence type="ECO:0000259" key="14">
    <source>
        <dbReference type="SMART" id="SM00918"/>
    </source>
</evidence>
<keyword evidence="10" id="KW-1071">Ligand-gated ion channel</keyword>
<comment type="similarity">
    <text evidence="2">Belongs to the glutamate-gated ion channel (TC 1.A.10.1) family.</text>
</comment>
<evidence type="ECO:0000256" key="3">
    <source>
        <dbReference type="ARBA" id="ARBA00022448"/>
    </source>
</evidence>
<proteinExistence type="evidence at transcript level"/>
<keyword evidence="6" id="KW-0406">Ion transport</keyword>
<protein>
    <submittedName>
        <fullName evidence="15">Ionotropic glutamate receptor 13</fullName>
    </submittedName>
</protein>
<keyword evidence="11" id="KW-0407">Ion channel</keyword>
<keyword evidence="5 12" id="KW-1133">Transmembrane helix</keyword>
<evidence type="ECO:0000256" key="8">
    <source>
        <dbReference type="ARBA" id="ARBA00023170"/>
    </source>
</evidence>
<keyword evidence="7 12" id="KW-0472">Membrane</keyword>
<feature type="domain" description="Ionotropic glutamate receptor C-terminal" evidence="13">
    <location>
        <begin position="66"/>
        <end position="277"/>
    </location>
</feature>
<evidence type="ECO:0000256" key="7">
    <source>
        <dbReference type="ARBA" id="ARBA00023136"/>
    </source>
</evidence>
<evidence type="ECO:0000256" key="12">
    <source>
        <dbReference type="SAM" id="Phobius"/>
    </source>
</evidence>
<evidence type="ECO:0000259" key="13">
    <source>
        <dbReference type="SMART" id="SM00079"/>
    </source>
</evidence>
<evidence type="ECO:0000256" key="5">
    <source>
        <dbReference type="ARBA" id="ARBA00022989"/>
    </source>
</evidence>
<keyword evidence="9" id="KW-0325">Glycoprotein</keyword>
<evidence type="ECO:0000256" key="4">
    <source>
        <dbReference type="ARBA" id="ARBA00022692"/>
    </source>
</evidence>
<reference evidence="15" key="2">
    <citation type="submission" date="2015-02" db="EMBL/GenBank/DDBJ databases">
        <authorList>
            <person name="Torres C."/>
        </authorList>
    </citation>
    <scope>NUCLEOTIDE SEQUENCE</scope>
</reference>
<evidence type="ECO:0000313" key="15">
    <source>
        <dbReference type="EMBL" id="ALD51340.1"/>
    </source>
</evidence>
<keyword evidence="4 12" id="KW-0812">Transmembrane</keyword>
<evidence type="ECO:0000256" key="10">
    <source>
        <dbReference type="ARBA" id="ARBA00023286"/>
    </source>
</evidence>
<dbReference type="InterPro" id="IPR019594">
    <property type="entry name" value="Glu/Gly-bd"/>
</dbReference>